<feature type="transmembrane region" description="Helical" evidence="2">
    <location>
        <begin position="58"/>
        <end position="84"/>
    </location>
</feature>
<keyword evidence="4" id="KW-1185">Reference proteome</keyword>
<keyword evidence="2" id="KW-0472">Membrane</keyword>
<evidence type="ECO:0000256" key="2">
    <source>
        <dbReference type="SAM" id="Phobius"/>
    </source>
</evidence>
<evidence type="ECO:0000313" key="3">
    <source>
        <dbReference type="EMBL" id="KAL2060479.1"/>
    </source>
</evidence>
<reference evidence="3 4" key="1">
    <citation type="journal article" date="2024" name="Commun. Biol.">
        <title>Comparative genomic analysis of thermophilic fungi reveals convergent evolutionary adaptations and gene losses.</title>
        <authorList>
            <person name="Steindorff A.S."/>
            <person name="Aguilar-Pontes M.V."/>
            <person name="Robinson A.J."/>
            <person name="Andreopoulos B."/>
            <person name="LaButti K."/>
            <person name="Kuo A."/>
            <person name="Mondo S."/>
            <person name="Riley R."/>
            <person name="Otillar R."/>
            <person name="Haridas S."/>
            <person name="Lipzen A."/>
            <person name="Grimwood J."/>
            <person name="Schmutz J."/>
            <person name="Clum A."/>
            <person name="Reid I.D."/>
            <person name="Moisan M.C."/>
            <person name="Butler G."/>
            <person name="Nguyen T.T.M."/>
            <person name="Dewar K."/>
            <person name="Conant G."/>
            <person name="Drula E."/>
            <person name="Henrissat B."/>
            <person name="Hansel C."/>
            <person name="Singer S."/>
            <person name="Hutchinson M.I."/>
            <person name="de Vries R.P."/>
            <person name="Natvig D.O."/>
            <person name="Powell A.J."/>
            <person name="Tsang A."/>
            <person name="Grigoriev I.V."/>
        </authorList>
    </citation>
    <scope>NUCLEOTIDE SEQUENCE [LARGE SCALE GENOMIC DNA]</scope>
    <source>
        <strain evidence="3 4">CBS 494.80</strain>
    </source>
</reference>
<feature type="region of interest" description="Disordered" evidence="1">
    <location>
        <begin position="1"/>
        <end position="51"/>
    </location>
</feature>
<dbReference type="EMBL" id="JAZHXI010000022">
    <property type="protein sequence ID" value="KAL2060479.1"/>
    <property type="molecule type" value="Genomic_DNA"/>
</dbReference>
<evidence type="ECO:0000256" key="1">
    <source>
        <dbReference type="SAM" id="MobiDB-lite"/>
    </source>
</evidence>
<name>A0ABR4BS47_9HELO</name>
<organism evidence="3 4">
    <name type="scientific">Oculimacula yallundae</name>
    <dbReference type="NCBI Taxonomy" id="86028"/>
    <lineage>
        <taxon>Eukaryota</taxon>
        <taxon>Fungi</taxon>
        <taxon>Dikarya</taxon>
        <taxon>Ascomycota</taxon>
        <taxon>Pezizomycotina</taxon>
        <taxon>Leotiomycetes</taxon>
        <taxon>Helotiales</taxon>
        <taxon>Ploettnerulaceae</taxon>
        <taxon>Oculimacula</taxon>
    </lineage>
</organism>
<evidence type="ECO:0008006" key="5">
    <source>
        <dbReference type="Google" id="ProtNLM"/>
    </source>
</evidence>
<dbReference type="Proteomes" id="UP001595075">
    <property type="component" value="Unassembled WGS sequence"/>
</dbReference>
<feature type="compositionally biased region" description="Polar residues" evidence="1">
    <location>
        <begin position="12"/>
        <end position="29"/>
    </location>
</feature>
<accession>A0ABR4BS47</accession>
<gene>
    <name evidence="3" type="ORF">VTL71DRAFT_9510</name>
</gene>
<keyword evidence="2" id="KW-0812">Transmembrane</keyword>
<protein>
    <recommendedName>
        <fullName evidence="5">Transmembrane protein</fullName>
    </recommendedName>
</protein>
<sequence length="574" mass="62887">MADSRGIKKPSATETVEQTAHQRTPTTTDPKPDEVEEQEEETPPNRSTTKSPSQEAQFWSILVLYTICCIALSVILAVVIDGFNAGDSSTPRYIHGKLQLRVSDITTLVSAGLVVIKLLLTFWTGVAVWRCAFELTHTRRFELTLKRLSFMARYKLPPSLRWPFELPKGHQSWIASIILLFVLPSQLIAPLLSGAVNWDPTTVPGTTTVLVNSTNPLAAASLWYQYVLPDYVDERSQVFKAATGLASLPWSSGSTLSQNGTSLTGNGCRHIVPDDGLPQNSTLRDSIMPCIKFHNISWATSKDQISDSLANNIFQTQLSILDDDISHYTNPGHAVLFDPDHLWDGNSRGYDLPSPTVFSGTKVLALNIANTYDCSTRGTNNFGAVQTFPQHVIGMALGTCYIFANVTLTAGVTTSRASTYLSSRVVEDQTPLDEVKFEPSPWVEQSLWLLPDMMTMISLANSSQVPTWNNLDLYAENLIRQSYLAAWEGLHQAFDEGPEALASATPAVSRVKAAVSYARVFSWLGISLLTTVAGILLFALTYGEKEVVDSTAEENEESSDVVGLLNDISGLGLF</sequence>
<feature type="transmembrane region" description="Helical" evidence="2">
    <location>
        <begin position="105"/>
        <end position="129"/>
    </location>
</feature>
<keyword evidence="2" id="KW-1133">Transmembrane helix</keyword>
<comment type="caution">
    <text evidence="3">The sequence shown here is derived from an EMBL/GenBank/DDBJ whole genome shotgun (WGS) entry which is preliminary data.</text>
</comment>
<feature type="transmembrane region" description="Helical" evidence="2">
    <location>
        <begin position="520"/>
        <end position="542"/>
    </location>
</feature>
<evidence type="ECO:0000313" key="4">
    <source>
        <dbReference type="Proteomes" id="UP001595075"/>
    </source>
</evidence>
<proteinExistence type="predicted"/>